<protein>
    <submittedName>
        <fullName evidence="2">Endonuclease YncB(Thermonuclease family)</fullName>
    </submittedName>
</protein>
<comment type="caution">
    <text evidence="2">The sequence shown here is derived from an EMBL/GenBank/DDBJ whole genome shotgun (WGS) entry which is preliminary data.</text>
</comment>
<evidence type="ECO:0000313" key="2">
    <source>
        <dbReference type="EMBL" id="MBB5871803.1"/>
    </source>
</evidence>
<dbReference type="Pfam" id="PF00565">
    <property type="entry name" value="SNase"/>
    <property type="match status" value="1"/>
</dbReference>
<dbReference type="AlphaFoldDB" id="A0A841BXZ7"/>
<dbReference type="InterPro" id="IPR035437">
    <property type="entry name" value="SNase_OB-fold_sf"/>
</dbReference>
<dbReference type="EMBL" id="JACHMN010000002">
    <property type="protein sequence ID" value="MBB5871803.1"/>
    <property type="molecule type" value="Genomic_DNA"/>
</dbReference>
<dbReference type="Gene3D" id="2.40.50.90">
    <property type="match status" value="1"/>
</dbReference>
<proteinExistence type="predicted"/>
<name>A0A841BXZ7_9ACTN</name>
<keyword evidence="2" id="KW-0540">Nuclease</keyword>
<keyword evidence="2" id="KW-0378">Hydrolase</keyword>
<gene>
    <name evidence="2" type="ORF">F4553_005182</name>
</gene>
<dbReference type="PROSITE" id="PS50830">
    <property type="entry name" value="TNASE_3"/>
    <property type="match status" value="1"/>
</dbReference>
<evidence type="ECO:0000313" key="3">
    <source>
        <dbReference type="Proteomes" id="UP000587527"/>
    </source>
</evidence>
<organism evidence="2 3">
    <name type="scientific">Allocatelliglobosispora scoriae</name>
    <dbReference type="NCBI Taxonomy" id="643052"/>
    <lineage>
        <taxon>Bacteria</taxon>
        <taxon>Bacillati</taxon>
        <taxon>Actinomycetota</taxon>
        <taxon>Actinomycetes</taxon>
        <taxon>Micromonosporales</taxon>
        <taxon>Micromonosporaceae</taxon>
        <taxon>Allocatelliglobosispora</taxon>
    </lineage>
</organism>
<keyword evidence="2" id="KW-0255">Endonuclease</keyword>
<dbReference type="SMART" id="SM00318">
    <property type="entry name" value="SNc"/>
    <property type="match status" value="1"/>
</dbReference>
<accession>A0A841BXZ7</accession>
<dbReference type="GO" id="GO:0004519">
    <property type="term" value="F:endonuclease activity"/>
    <property type="evidence" value="ECO:0007669"/>
    <property type="project" value="UniProtKB-KW"/>
</dbReference>
<sequence>MTALLVAGAWWFVWYHSDPEESAVITPALPPNTQEVIVDHAIDGDSLQVHAVNANGPVVKTTEPVQLRLLGIDAPEVHGGEDRQAQCYATDAYRRLLTLAPAGAKLHILADQQKLDNFNRYLVWAWTDKSSFINEDLAAGGYARPLHIPPNDRYNKRIDEVVAAAQAANKGLWSACPA</sequence>
<evidence type="ECO:0000259" key="1">
    <source>
        <dbReference type="PROSITE" id="PS50830"/>
    </source>
</evidence>
<feature type="domain" description="TNase-like" evidence="1">
    <location>
        <begin position="32"/>
        <end position="175"/>
    </location>
</feature>
<dbReference type="InterPro" id="IPR016071">
    <property type="entry name" value="Staphylococal_nuclease_OB-fold"/>
</dbReference>
<dbReference type="RefSeq" id="WP_184840096.1">
    <property type="nucleotide sequence ID" value="NZ_JACHMN010000002.1"/>
</dbReference>
<dbReference type="Proteomes" id="UP000587527">
    <property type="component" value="Unassembled WGS sequence"/>
</dbReference>
<reference evidence="2 3" key="1">
    <citation type="submission" date="2020-08" db="EMBL/GenBank/DDBJ databases">
        <title>Sequencing the genomes of 1000 actinobacteria strains.</title>
        <authorList>
            <person name="Klenk H.-P."/>
        </authorList>
    </citation>
    <scope>NUCLEOTIDE SEQUENCE [LARGE SCALE GENOMIC DNA]</scope>
    <source>
        <strain evidence="2 3">DSM 45362</strain>
    </source>
</reference>
<dbReference type="SUPFAM" id="SSF50199">
    <property type="entry name" value="Staphylococcal nuclease"/>
    <property type="match status" value="1"/>
</dbReference>
<keyword evidence="3" id="KW-1185">Reference proteome</keyword>